<dbReference type="GO" id="GO:0005739">
    <property type="term" value="C:mitochondrion"/>
    <property type="evidence" value="ECO:0007669"/>
    <property type="project" value="UniProtKB-SubCell"/>
</dbReference>
<sequence>MSRLRRSSLPSHILTPFPSSSISPSSTAPSRISTVALGTAYELATRQFLSQPPLSLHSLLRIGGSNDKGIDLRGFFYTLPRPTSSLVETDETSTRSPARRPKRRLPVIIQCKAVSKPLPPSIIREFEGVLSTEPKCLGILVGMNGFTELAIKRAFASEFPIGLLRLGKGVLGREVLGGVGGGDSREEDGSWDLGVNKAMRDLVGEDVGGLLLSGVKRKWGEKFVERDKEGDEVLDRVKGEDLR</sequence>
<dbReference type="Proteomes" id="UP000198372">
    <property type="component" value="Unassembled WGS sequence"/>
</dbReference>
<protein>
    <submittedName>
        <fullName evidence="3">BQ2448_2409 protein</fullName>
    </submittedName>
</protein>
<dbReference type="PANTHER" id="PTHR28133:SF1">
    <property type="entry name" value="REQUIRED FOR RESPIRATORY GROWTH PROTEIN 7, MITOCHONDRIAL"/>
    <property type="match status" value="1"/>
</dbReference>
<keyword evidence="4" id="KW-1185">Reference proteome</keyword>
<dbReference type="AlphaFoldDB" id="A0A238F9F7"/>
<gene>
    <name evidence="3" type="ORF">BQ2448_2409</name>
</gene>
<evidence type="ECO:0000256" key="2">
    <source>
        <dbReference type="ARBA" id="ARBA00023128"/>
    </source>
</evidence>
<reference evidence="4" key="1">
    <citation type="submission" date="2016-09" db="EMBL/GenBank/DDBJ databases">
        <authorList>
            <person name="Jeantristanb JTB J.-T."/>
            <person name="Ricardo R."/>
        </authorList>
    </citation>
    <scope>NUCLEOTIDE SEQUENCE [LARGE SCALE GENOMIC DNA]</scope>
</reference>
<name>A0A238F9F7_9BASI</name>
<dbReference type="OrthoDB" id="20734at2759"/>
<organism evidence="3 4">
    <name type="scientific">Microbotryum intermedium</name>
    <dbReference type="NCBI Taxonomy" id="269621"/>
    <lineage>
        <taxon>Eukaryota</taxon>
        <taxon>Fungi</taxon>
        <taxon>Dikarya</taxon>
        <taxon>Basidiomycota</taxon>
        <taxon>Pucciniomycotina</taxon>
        <taxon>Microbotryomycetes</taxon>
        <taxon>Microbotryales</taxon>
        <taxon>Microbotryaceae</taxon>
        <taxon>Microbotryum</taxon>
    </lineage>
</organism>
<evidence type="ECO:0000313" key="3">
    <source>
        <dbReference type="EMBL" id="SCV69389.1"/>
    </source>
</evidence>
<dbReference type="Pfam" id="PF10356">
    <property type="entry name" value="RRG7"/>
    <property type="match status" value="1"/>
</dbReference>
<comment type="subcellular location">
    <subcellularLocation>
        <location evidence="1">Mitochondrion</location>
    </subcellularLocation>
</comment>
<evidence type="ECO:0000313" key="4">
    <source>
        <dbReference type="Proteomes" id="UP000198372"/>
    </source>
</evidence>
<dbReference type="PANTHER" id="PTHR28133">
    <property type="entry name" value="REQUIRED FOR RESPIRATORY GROWTH PROTEIN 7, MITOCHONDRIAL"/>
    <property type="match status" value="1"/>
</dbReference>
<dbReference type="EMBL" id="FMSP01000004">
    <property type="protein sequence ID" value="SCV69389.1"/>
    <property type="molecule type" value="Genomic_DNA"/>
</dbReference>
<evidence type="ECO:0000256" key="1">
    <source>
        <dbReference type="ARBA" id="ARBA00004173"/>
    </source>
</evidence>
<proteinExistence type="predicted"/>
<keyword evidence="2" id="KW-0496">Mitochondrion</keyword>
<dbReference type="InterPro" id="IPR018828">
    <property type="entry name" value="RRG7"/>
</dbReference>
<accession>A0A238F9F7</accession>